<reference evidence="3 4" key="1">
    <citation type="submission" date="2018-06" db="EMBL/GenBank/DDBJ databases">
        <title>Genome analysis of cellulolytic fungus Trichoderma lentiforme CFAM-422.</title>
        <authorList>
            <person name="Steindorff A.S."/>
            <person name="Formighieri E.F."/>
            <person name="Midorikawa G.E.O."/>
            <person name="Tamietti M.S."/>
            <person name="Ramos E.Z."/>
            <person name="Silva A.S."/>
            <person name="Bon E.P.S."/>
            <person name="Mendes T.D."/>
            <person name="Damaso M.C.T."/>
            <person name="Favaro L.C.L."/>
        </authorList>
    </citation>
    <scope>NUCLEOTIDE SEQUENCE [LARGE SCALE GENOMIC DNA]</scope>
    <source>
        <strain evidence="3 4">CFAM-422</strain>
    </source>
</reference>
<dbReference type="CDD" id="cd00882">
    <property type="entry name" value="Ras_like_GTPase"/>
    <property type="match status" value="1"/>
</dbReference>
<organism evidence="3 4">
    <name type="scientific">Trichoderma lentiforme</name>
    <dbReference type="NCBI Taxonomy" id="1567552"/>
    <lineage>
        <taxon>Eukaryota</taxon>
        <taxon>Fungi</taxon>
        <taxon>Dikarya</taxon>
        <taxon>Ascomycota</taxon>
        <taxon>Pezizomycotina</taxon>
        <taxon>Sordariomycetes</taxon>
        <taxon>Hypocreomycetidae</taxon>
        <taxon>Hypocreales</taxon>
        <taxon>Hypocreaceae</taxon>
        <taxon>Trichoderma</taxon>
    </lineage>
</organism>
<proteinExistence type="predicted"/>
<accession>A0A9P4X9P6</accession>
<dbReference type="Proteomes" id="UP000801864">
    <property type="component" value="Unassembled WGS sequence"/>
</dbReference>
<dbReference type="InterPro" id="IPR027417">
    <property type="entry name" value="P-loop_NTPase"/>
</dbReference>
<dbReference type="Gene3D" id="3.40.50.300">
    <property type="entry name" value="P-loop containing nucleotide triphosphate hydrolases"/>
    <property type="match status" value="1"/>
</dbReference>
<dbReference type="EMBL" id="QLNT01000018">
    <property type="protein sequence ID" value="KAF3065411.1"/>
    <property type="molecule type" value="Genomic_DNA"/>
</dbReference>
<gene>
    <name evidence="3" type="ORF">CFAM422_009650</name>
</gene>
<name>A0A9P4X9P6_9HYPO</name>
<dbReference type="GO" id="GO:0005525">
    <property type="term" value="F:GTP binding"/>
    <property type="evidence" value="ECO:0007669"/>
    <property type="project" value="InterPro"/>
</dbReference>
<evidence type="ECO:0000259" key="2">
    <source>
        <dbReference type="Pfam" id="PF01926"/>
    </source>
</evidence>
<feature type="region of interest" description="Disordered" evidence="1">
    <location>
        <begin position="41"/>
        <end position="65"/>
    </location>
</feature>
<dbReference type="Pfam" id="PF01926">
    <property type="entry name" value="MMR_HSR1"/>
    <property type="match status" value="1"/>
</dbReference>
<evidence type="ECO:0000313" key="4">
    <source>
        <dbReference type="Proteomes" id="UP000801864"/>
    </source>
</evidence>
<comment type="caution">
    <text evidence="3">The sequence shown here is derived from an EMBL/GenBank/DDBJ whole genome shotgun (WGS) entry which is preliminary data.</text>
</comment>
<feature type="region of interest" description="Disordered" evidence="1">
    <location>
        <begin position="1"/>
        <end position="22"/>
    </location>
</feature>
<dbReference type="InterPro" id="IPR006073">
    <property type="entry name" value="GTP-bd"/>
</dbReference>
<keyword evidence="4" id="KW-1185">Reference proteome</keyword>
<evidence type="ECO:0000256" key="1">
    <source>
        <dbReference type="SAM" id="MobiDB-lite"/>
    </source>
</evidence>
<dbReference type="AlphaFoldDB" id="A0A9P4X9P6"/>
<dbReference type="SUPFAM" id="SSF52540">
    <property type="entry name" value="P-loop containing nucleoside triphosphate hydrolases"/>
    <property type="match status" value="1"/>
</dbReference>
<protein>
    <recommendedName>
        <fullName evidence="2">G domain-containing protein</fullName>
    </recommendedName>
</protein>
<evidence type="ECO:0000313" key="3">
    <source>
        <dbReference type="EMBL" id="KAF3065411.1"/>
    </source>
</evidence>
<sequence>MTIQVSPSPMEMDAAAIDGGSHPTPATLPLNYQLISSVASQSDSGHEIGSEDESTSPNKKPTDTSSRRWYNAMCRHLSDANGAVSGAVLSFVKRNLENTKLILVLGQAGTGKSTILQELTDLDLTTAGTLKSGTRTYQVCPALIDDEQYLFIDTAGFGAADIDDVENLQDIMACLYSLGLIMTPTGVMFVFGRVGSRFMEHDLKTVRCIECLCGPKFFKNIIIITSMWDTHTERNFERERGRIDELVSVPDIAQILKPSRRYDGGIMYHHGLPGGKLEGAQYASVMCIDEHDDERKAAIRQLIRDRYAKCEPVKLQVMKDAKNRASWRDTEAAKVLLARGQSDIEIKIAADRAIVCEKNSSLVWIPKDKSRETGETKESQKRNDASWWEALLRWYEVIQSVAEYFAEIQKMRNERYQRTLPA</sequence>
<feature type="domain" description="G" evidence="2">
    <location>
        <begin position="102"/>
        <end position="158"/>
    </location>
</feature>